<evidence type="ECO:0000313" key="3">
    <source>
        <dbReference type="Proteomes" id="UP000051562"/>
    </source>
</evidence>
<evidence type="ECO:0000259" key="1">
    <source>
        <dbReference type="Pfam" id="PF00485"/>
    </source>
</evidence>
<dbReference type="Gene3D" id="3.40.50.300">
    <property type="entry name" value="P-loop containing nucleotide triphosphate hydrolases"/>
    <property type="match status" value="1"/>
</dbReference>
<name>A0A0Q3PG71_9HYPH</name>
<keyword evidence="2" id="KW-0808">Transferase</keyword>
<gene>
    <name evidence="2" type="ORF">ARD30_20890</name>
</gene>
<proteinExistence type="predicted"/>
<sequence>MSSRLLQMEHLAERLAGLPARALVAIDGVDGAGKSTFRDALAPMMERRGASVVRASVDGFHNPRAIRYARGKADPGGFFQDSYDYRALRQYLLEPFRNGATKVQTARFDHRADCEAIASQQVAPSAILLIDGIFLHRDELYALWDFSVFLNVPFEVSYRRMSQRDGCSADPLAIENRRYYEGQRLYLGSCQPQLRATVSIDNFD</sequence>
<dbReference type="RefSeq" id="WP_055729986.1">
    <property type="nucleotide sequence ID" value="NZ_FUYX01000003.1"/>
</dbReference>
<dbReference type="GO" id="GO:0005524">
    <property type="term" value="F:ATP binding"/>
    <property type="evidence" value="ECO:0007669"/>
    <property type="project" value="InterPro"/>
</dbReference>
<dbReference type="AlphaFoldDB" id="A0A0Q3PG71"/>
<organism evidence="2 3">
    <name type="scientific">Bosea thiooxidans</name>
    <dbReference type="NCBI Taxonomy" id="53254"/>
    <lineage>
        <taxon>Bacteria</taxon>
        <taxon>Pseudomonadati</taxon>
        <taxon>Pseudomonadota</taxon>
        <taxon>Alphaproteobacteria</taxon>
        <taxon>Hyphomicrobiales</taxon>
        <taxon>Boseaceae</taxon>
        <taxon>Bosea</taxon>
    </lineage>
</organism>
<dbReference type="InterPro" id="IPR006083">
    <property type="entry name" value="PRK/URK"/>
</dbReference>
<keyword evidence="2" id="KW-0418">Kinase</keyword>
<feature type="domain" description="Phosphoribulokinase/uridine kinase" evidence="1">
    <location>
        <begin position="24"/>
        <end position="165"/>
    </location>
</feature>
<dbReference type="Proteomes" id="UP000051562">
    <property type="component" value="Unassembled WGS sequence"/>
</dbReference>
<reference evidence="2 3" key="1">
    <citation type="submission" date="2015-10" db="EMBL/GenBank/DDBJ databases">
        <title>Draft genome of Bosea thiooxidans.</title>
        <authorList>
            <person name="Wang X."/>
        </authorList>
    </citation>
    <scope>NUCLEOTIDE SEQUENCE [LARGE SCALE GENOMIC DNA]</scope>
    <source>
        <strain evidence="2 3">CGMCC 9174</strain>
    </source>
</reference>
<protein>
    <submittedName>
        <fullName evidence="2">Uridine kinase</fullName>
    </submittedName>
</protein>
<dbReference type="Pfam" id="PF00485">
    <property type="entry name" value="PRK"/>
    <property type="match status" value="1"/>
</dbReference>
<accession>A0A0Q3PG71</accession>
<keyword evidence="3" id="KW-1185">Reference proteome</keyword>
<evidence type="ECO:0000313" key="2">
    <source>
        <dbReference type="EMBL" id="KQK28758.1"/>
    </source>
</evidence>
<dbReference type="OrthoDB" id="572586at2"/>
<dbReference type="EMBL" id="LMAR01000061">
    <property type="protein sequence ID" value="KQK28758.1"/>
    <property type="molecule type" value="Genomic_DNA"/>
</dbReference>
<dbReference type="InterPro" id="IPR027417">
    <property type="entry name" value="P-loop_NTPase"/>
</dbReference>
<dbReference type="GO" id="GO:0016301">
    <property type="term" value="F:kinase activity"/>
    <property type="evidence" value="ECO:0007669"/>
    <property type="project" value="UniProtKB-KW"/>
</dbReference>
<dbReference type="SUPFAM" id="SSF52540">
    <property type="entry name" value="P-loop containing nucleoside triphosphate hydrolases"/>
    <property type="match status" value="1"/>
</dbReference>
<comment type="caution">
    <text evidence="2">The sequence shown here is derived from an EMBL/GenBank/DDBJ whole genome shotgun (WGS) entry which is preliminary data.</text>
</comment>
<dbReference type="STRING" id="53254.SAMN05660750_01656"/>